<dbReference type="SUPFAM" id="SSF58104">
    <property type="entry name" value="Methyl-accepting chemotaxis protein (MCP) signaling domain"/>
    <property type="match status" value="1"/>
</dbReference>
<evidence type="ECO:0008006" key="11">
    <source>
        <dbReference type="Google" id="ProtNLM"/>
    </source>
</evidence>
<comment type="similarity">
    <text evidence="2">Belongs to the methyl-accepting chemotaxis (MCP) protein family.</text>
</comment>
<dbReference type="AlphaFoldDB" id="A0A059KHQ7"/>
<keyword evidence="6" id="KW-0812">Transmembrane</keyword>
<keyword evidence="10" id="KW-1185">Reference proteome</keyword>
<keyword evidence="4" id="KW-0175">Coiled coil</keyword>
<dbReference type="RefSeq" id="WP_051632184.1">
    <property type="nucleotide sequence ID" value="NZ_AZRA01000103.1"/>
</dbReference>
<dbReference type="PANTHER" id="PTHR43531">
    <property type="entry name" value="PROTEIN ICFG"/>
    <property type="match status" value="1"/>
</dbReference>
<keyword evidence="6" id="KW-0472">Membrane</keyword>
<dbReference type="GO" id="GO:0007165">
    <property type="term" value="P:signal transduction"/>
    <property type="evidence" value="ECO:0007669"/>
    <property type="project" value="UniProtKB-KW"/>
</dbReference>
<feature type="transmembrane region" description="Helical" evidence="6">
    <location>
        <begin position="20"/>
        <end position="42"/>
    </location>
</feature>
<feature type="domain" description="Methyl-accepting transducer" evidence="7">
    <location>
        <begin position="233"/>
        <end position="410"/>
    </location>
</feature>
<evidence type="ECO:0000256" key="6">
    <source>
        <dbReference type="SAM" id="Phobius"/>
    </source>
</evidence>
<dbReference type="EMBL" id="AZRA01000103">
    <property type="protein sequence ID" value="KDB50992.1"/>
    <property type="molecule type" value="Genomic_DNA"/>
</dbReference>
<dbReference type="InterPro" id="IPR003660">
    <property type="entry name" value="HAMP_dom"/>
</dbReference>
<dbReference type="InterPro" id="IPR051310">
    <property type="entry name" value="MCP_chemotaxis"/>
</dbReference>
<comment type="caution">
    <text evidence="9">The sequence shown here is derived from an EMBL/GenBank/DDBJ whole genome shotgun (WGS) entry which is preliminary data.</text>
</comment>
<dbReference type="Proteomes" id="UP000026714">
    <property type="component" value="Unassembled WGS sequence"/>
</dbReference>
<dbReference type="Gene3D" id="6.10.340.10">
    <property type="match status" value="1"/>
</dbReference>
<dbReference type="eggNOG" id="COG0840">
    <property type="taxonomic scope" value="Bacteria"/>
</dbReference>
<evidence type="ECO:0000313" key="10">
    <source>
        <dbReference type="Proteomes" id="UP000026714"/>
    </source>
</evidence>
<evidence type="ECO:0000259" key="8">
    <source>
        <dbReference type="PROSITE" id="PS50885"/>
    </source>
</evidence>
<keyword evidence="6" id="KW-1133">Transmembrane helix</keyword>
<protein>
    <recommendedName>
        <fullName evidence="11">Methyl-accepting chemotaxis protein</fullName>
    </recommendedName>
</protein>
<reference evidence="9 10" key="1">
    <citation type="journal article" date="2014" name="FEMS Microbiol. Ecol.">
        <title>Sphaerotilus natans encrusted with nanoball-shaped Fe(III) oxide minerals formed by nitrate-reducing mixotrophic Fe(II) oxidation.</title>
        <authorList>
            <person name="Park S."/>
            <person name="Kim D.H."/>
            <person name="Lee J.H."/>
            <person name="Hur H.G."/>
        </authorList>
    </citation>
    <scope>NUCLEOTIDE SEQUENCE [LARGE SCALE GENOMIC DNA]</scope>
    <source>
        <strain evidence="9 10">DSM 6575</strain>
    </source>
</reference>
<keyword evidence="3" id="KW-0807">Transducer</keyword>
<evidence type="ECO:0000256" key="1">
    <source>
        <dbReference type="ARBA" id="ARBA00022481"/>
    </source>
</evidence>
<evidence type="ECO:0000259" key="7">
    <source>
        <dbReference type="PROSITE" id="PS50111"/>
    </source>
</evidence>
<evidence type="ECO:0000256" key="3">
    <source>
        <dbReference type="PROSITE-ProRule" id="PRU00284"/>
    </source>
</evidence>
<organism evidence="9 10">
    <name type="scientific">Sphaerotilus natans subsp. natans DSM 6575</name>
    <dbReference type="NCBI Taxonomy" id="1286631"/>
    <lineage>
        <taxon>Bacteria</taxon>
        <taxon>Pseudomonadati</taxon>
        <taxon>Pseudomonadota</taxon>
        <taxon>Betaproteobacteria</taxon>
        <taxon>Burkholderiales</taxon>
        <taxon>Sphaerotilaceae</taxon>
        <taxon>Sphaerotilus</taxon>
    </lineage>
</organism>
<dbReference type="InterPro" id="IPR004089">
    <property type="entry name" value="MCPsignal_dom"/>
</dbReference>
<evidence type="ECO:0000256" key="5">
    <source>
        <dbReference type="SAM" id="MobiDB-lite"/>
    </source>
</evidence>
<feature type="domain" description="HAMP" evidence="8">
    <location>
        <begin position="75"/>
        <end position="127"/>
    </location>
</feature>
<keyword evidence="1" id="KW-0488">Methylation</keyword>
<dbReference type="SUPFAM" id="SSF158472">
    <property type="entry name" value="HAMP domain-like"/>
    <property type="match status" value="1"/>
</dbReference>
<dbReference type="Gene3D" id="1.10.287.950">
    <property type="entry name" value="Methyl-accepting chemotaxis protein"/>
    <property type="match status" value="1"/>
</dbReference>
<feature type="transmembrane region" description="Helical" evidence="6">
    <location>
        <begin position="54"/>
        <end position="74"/>
    </location>
</feature>
<accession>A0A059KHQ7</accession>
<evidence type="ECO:0000256" key="2">
    <source>
        <dbReference type="ARBA" id="ARBA00029447"/>
    </source>
</evidence>
<name>A0A059KHQ7_9BURK</name>
<dbReference type="GO" id="GO:0005886">
    <property type="term" value="C:plasma membrane"/>
    <property type="evidence" value="ECO:0007669"/>
    <property type="project" value="TreeGrafter"/>
</dbReference>
<proteinExistence type="inferred from homology"/>
<dbReference type="Pfam" id="PF00015">
    <property type="entry name" value="MCPsignal"/>
    <property type="match status" value="1"/>
</dbReference>
<gene>
    <name evidence="9" type="ORF">X805_34110</name>
</gene>
<dbReference type="PROSITE" id="PS50111">
    <property type="entry name" value="CHEMOTAXIS_TRANSDUC_2"/>
    <property type="match status" value="1"/>
</dbReference>
<dbReference type="SMART" id="SM00283">
    <property type="entry name" value="MA"/>
    <property type="match status" value="1"/>
</dbReference>
<dbReference type="PANTHER" id="PTHR43531:SF14">
    <property type="entry name" value="METHYL-ACCEPTING CHEMOTAXIS PROTEIN I-RELATED"/>
    <property type="match status" value="1"/>
</dbReference>
<dbReference type="STRING" id="34103.SAMN05421778_103238"/>
<feature type="compositionally biased region" description="Gly residues" evidence="5">
    <location>
        <begin position="485"/>
        <end position="495"/>
    </location>
</feature>
<dbReference type="CDD" id="cd06225">
    <property type="entry name" value="HAMP"/>
    <property type="match status" value="1"/>
</dbReference>
<feature type="coiled-coil region" evidence="4">
    <location>
        <begin position="399"/>
        <end position="426"/>
    </location>
</feature>
<evidence type="ECO:0000313" key="9">
    <source>
        <dbReference type="EMBL" id="KDB50992.1"/>
    </source>
</evidence>
<feature type="region of interest" description="Disordered" evidence="5">
    <location>
        <begin position="447"/>
        <end position="495"/>
    </location>
</feature>
<dbReference type="PROSITE" id="PS50885">
    <property type="entry name" value="HAMP"/>
    <property type="match status" value="1"/>
</dbReference>
<sequence length="495" mass="51668">MPSLRDSRDALGRLPVATRLAWGFGFLVALLMVLTCAGLLLLGQDPALQSQRRILGLIGSAAMVVAGMVAWLMVDSLKWPLDRTLDFAERLADGDDTAPAPKMSADEFGQLQHALIELRDRLRRQGRAAAADELPDAPLPEHFTPLLSQVLARAQSGQGLTAPASVAAPVPPVAAPAAVSAAAPVAAPVAASRATTPSTEPAAPSDAALPADGPALVAGSDLVMPLTGLTPRELLDTAVAAAHQGGDVVSQVVANMEDIRQSSRQISEILGTIDSIAFQTNLLALQAAIEAAQAGDKGKGFAVVAGDVRALAVRAGNAAREIKQLVTASAAKVEFGGRLARDADATMDALIVSVQRMTDIVELSGPDQDGRDPSAVQAELTGSSIEQLDQLTRHNESVVSQSASAAEALRQQAERLQKVVNAFQLLQRTQQAAWNAHHAIHSAQVKARGEVPPALPPFPSSDWGALDGIEPSPQPRRRRGDEPGNDGGGGDWTRF</sequence>
<dbReference type="GO" id="GO:0006935">
    <property type="term" value="P:chemotaxis"/>
    <property type="evidence" value="ECO:0007669"/>
    <property type="project" value="TreeGrafter"/>
</dbReference>
<dbReference type="GO" id="GO:0004888">
    <property type="term" value="F:transmembrane signaling receptor activity"/>
    <property type="evidence" value="ECO:0007669"/>
    <property type="project" value="TreeGrafter"/>
</dbReference>
<evidence type="ECO:0000256" key="4">
    <source>
        <dbReference type="SAM" id="Coils"/>
    </source>
</evidence>